<keyword evidence="1" id="KW-1133">Transmembrane helix</keyword>
<evidence type="ECO:0000256" key="1">
    <source>
        <dbReference type="SAM" id="Phobius"/>
    </source>
</evidence>
<dbReference type="SMART" id="SM00271">
    <property type="entry name" value="DnaJ"/>
    <property type="match status" value="1"/>
</dbReference>
<dbReference type="EMBL" id="ML976190">
    <property type="protein sequence ID" value="KAF1936413.1"/>
    <property type="molecule type" value="Genomic_DNA"/>
</dbReference>
<feature type="transmembrane region" description="Helical" evidence="1">
    <location>
        <begin position="57"/>
        <end position="74"/>
    </location>
</feature>
<gene>
    <name evidence="3" type="ORF">EJ02DRAFT_387433</name>
</gene>
<feature type="transmembrane region" description="Helical" evidence="1">
    <location>
        <begin position="172"/>
        <end position="195"/>
    </location>
</feature>
<feature type="transmembrane region" description="Helical" evidence="1">
    <location>
        <begin position="15"/>
        <end position="36"/>
    </location>
</feature>
<reference evidence="3" key="1">
    <citation type="journal article" date="2020" name="Stud. Mycol.">
        <title>101 Dothideomycetes genomes: a test case for predicting lifestyles and emergence of pathogens.</title>
        <authorList>
            <person name="Haridas S."/>
            <person name="Albert R."/>
            <person name="Binder M."/>
            <person name="Bloem J."/>
            <person name="Labutti K."/>
            <person name="Salamov A."/>
            <person name="Andreopoulos B."/>
            <person name="Baker S."/>
            <person name="Barry K."/>
            <person name="Bills G."/>
            <person name="Bluhm B."/>
            <person name="Cannon C."/>
            <person name="Castanera R."/>
            <person name="Culley D."/>
            <person name="Daum C."/>
            <person name="Ezra D."/>
            <person name="Gonzalez J."/>
            <person name="Henrissat B."/>
            <person name="Kuo A."/>
            <person name="Liang C."/>
            <person name="Lipzen A."/>
            <person name="Lutzoni F."/>
            <person name="Magnuson J."/>
            <person name="Mondo S."/>
            <person name="Nolan M."/>
            <person name="Ohm R."/>
            <person name="Pangilinan J."/>
            <person name="Park H.-J."/>
            <person name="Ramirez L."/>
            <person name="Alfaro M."/>
            <person name="Sun H."/>
            <person name="Tritt A."/>
            <person name="Yoshinaga Y."/>
            <person name="Zwiers L.-H."/>
            <person name="Turgeon B."/>
            <person name="Goodwin S."/>
            <person name="Spatafora J."/>
            <person name="Crous P."/>
            <person name="Grigoriev I."/>
        </authorList>
    </citation>
    <scope>NUCLEOTIDE SEQUENCE</scope>
    <source>
        <strain evidence="3">CBS 161.51</strain>
    </source>
</reference>
<accession>A0A6A5S961</accession>
<dbReference type="Pfam" id="PF00226">
    <property type="entry name" value="DnaJ"/>
    <property type="match status" value="1"/>
</dbReference>
<organism evidence="3 4">
    <name type="scientific">Clathrospora elynae</name>
    <dbReference type="NCBI Taxonomy" id="706981"/>
    <lineage>
        <taxon>Eukaryota</taxon>
        <taxon>Fungi</taxon>
        <taxon>Dikarya</taxon>
        <taxon>Ascomycota</taxon>
        <taxon>Pezizomycotina</taxon>
        <taxon>Dothideomycetes</taxon>
        <taxon>Pleosporomycetidae</taxon>
        <taxon>Pleosporales</taxon>
        <taxon>Diademaceae</taxon>
        <taxon>Clathrospora</taxon>
    </lineage>
</organism>
<dbReference type="Gene3D" id="1.10.287.110">
    <property type="entry name" value="DnaJ domain"/>
    <property type="match status" value="1"/>
</dbReference>
<keyword evidence="1" id="KW-0472">Membrane</keyword>
<keyword evidence="4" id="KW-1185">Reference proteome</keyword>
<feature type="domain" description="J" evidence="2">
    <location>
        <begin position="83"/>
        <end position="151"/>
    </location>
</feature>
<dbReference type="Proteomes" id="UP000800038">
    <property type="component" value="Unassembled WGS sequence"/>
</dbReference>
<proteinExistence type="predicted"/>
<dbReference type="CDD" id="cd06257">
    <property type="entry name" value="DnaJ"/>
    <property type="match status" value="1"/>
</dbReference>
<dbReference type="PROSITE" id="PS50076">
    <property type="entry name" value="DNAJ_2"/>
    <property type="match status" value="1"/>
</dbReference>
<evidence type="ECO:0000313" key="3">
    <source>
        <dbReference type="EMBL" id="KAF1936413.1"/>
    </source>
</evidence>
<name>A0A6A5S961_9PLEO</name>
<sequence length="369" mass="41802">MAQANMSWDTIGPFLVWQFLIPLAAGWMQTILYGIFIRAGDPKPHPGSPRFIKHRRNILIAVYAAYFAFTIYEVDFNLQRSSNAYNDLGVPINVDESGLNSHFRRLTIKYHPDKVGPNIDRDLANEYYVHLKHARDIILDPAKRFAYDRFGPDIFAQCQSCLTIKEYTDSALLTAGTTYGALLIILIGANALGFLKDGSYWRYLGLLAVATFEMRTALRPDHPTLLSKYINPLITSSKLRPAYLPFQIIAIVKKSSISLAQFLALLMPLYRADPQQPNKSSGDTEDARHKQLDRLSTLVSDSNKDTTRLLEMESIPYTDNEKAKSELREALKKYMVQNAVQQEKEVRNAMGEVMMRRRIGVPHGAVGTR</sequence>
<dbReference type="PRINTS" id="PR00625">
    <property type="entry name" value="JDOMAIN"/>
</dbReference>
<dbReference type="OrthoDB" id="436519at2759"/>
<dbReference type="InterPro" id="IPR001623">
    <property type="entry name" value="DnaJ_domain"/>
</dbReference>
<keyword evidence="1" id="KW-0812">Transmembrane</keyword>
<evidence type="ECO:0000259" key="2">
    <source>
        <dbReference type="PROSITE" id="PS50076"/>
    </source>
</evidence>
<evidence type="ECO:0000313" key="4">
    <source>
        <dbReference type="Proteomes" id="UP000800038"/>
    </source>
</evidence>
<protein>
    <recommendedName>
        <fullName evidence="2">J domain-containing protein</fullName>
    </recommendedName>
</protein>
<dbReference type="SUPFAM" id="SSF46565">
    <property type="entry name" value="Chaperone J-domain"/>
    <property type="match status" value="1"/>
</dbReference>
<dbReference type="InterPro" id="IPR036869">
    <property type="entry name" value="J_dom_sf"/>
</dbReference>
<dbReference type="AlphaFoldDB" id="A0A6A5S961"/>